<name>A0ACB8DRH9_DERSI</name>
<gene>
    <name evidence="1" type="ORF">HPB49_022126</name>
</gene>
<dbReference type="EMBL" id="CM023479">
    <property type="protein sequence ID" value="KAH7974968.1"/>
    <property type="molecule type" value="Genomic_DNA"/>
</dbReference>
<proteinExistence type="predicted"/>
<reference evidence="1" key="1">
    <citation type="submission" date="2020-05" db="EMBL/GenBank/DDBJ databases">
        <title>Large-scale comparative analyses of tick genomes elucidate their genetic diversity and vector capacities.</title>
        <authorList>
            <person name="Jia N."/>
            <person name="Wang J."/>
            <person name="Shi W."/>
            <person name="Du L."/>
            <person name="Sun Y."/>
            <person name="Zhan W."/>
            <person name="Jiang J."/>
            <person name="Wang Q."/>
            <person name="Zhang B."/>
            <person name="Ji P."/>
            <person name="Sakyi L.B."/>
            <person name="Cui X."/>
            <person name="Yuan T."/>
            <person name="Jiang B."/>
            <person name="Yang W."/>
            <person name="Lam T.T.-Y."/>
            <person name="Chang Q."/>
            <person name="Ding S."/>
            <person name="Wang X."/>
            <person name="Zhu J."/>
            <person name="Ruan X."/>
            <person name="Zhao L."/>
            <person name="Wei J."/>
            <person name="Que T."/>
            <person name="Du C."/>
            <person name="Cheng J."/>
            <person name="Dai P."/>
            <person name="Han X."/>
            <person name="Huang E."/>
            <person name="Gao Y."/>
            <person name="Liu J."/>
            <person name="Shao H."/>
            <person name="Ye R."/>
            <person name="Li L."/>
            <person name="Wei W."/>
            <person name="Wang X."/>
            <person name="Wang C."/>
            <person name="Yang T."/>
            <person name="Huo Q."/>
            <person name="Li W."/>
            <person name="Guo W."/>
            <person name="Chen H."/>
            <person name="Zhou L."/>
            <person name="Ni X."/>
            <person name="Tian J."/>
            <person name="Zhou Y."/>
            <person name="Sheng Y."/>
            <person name="Liu T."/>
            <person name="Pan Y."/>
            <person name="Xia L."/>
            <person name="Li J."/>
            <person name="Zhao F."/>
            <person name="Cao W."/>
        </authorList>
    </citation>
    <scope>NUCLEOTIDE SEQUENCE</scope>
    <source>
        <strain evidence="1">Dsil-2018</strain>
    </source>
</reference>
<evidence type="ECO:0000313" key="1">
    <source>
        <dbReference type="EMBL" id="KAH7974968.1"/>
    </source>
</evidence>
<comment type="caution">
    <text evidence="1">The sequence shown here is derived from an EMBL/GenBank/DDBJ whole genome shotgun (WGS) entry which is preliminary data.</text>
</comment>
<protein>
    <submittedName>
        <fullName evidence="1">Uncharacterized protein</fullName>
    </submittedName>
</protein>
<keyword evidence="2" id="KW-1185">Reference proteome</keyword>
<organism evidence="1 2">
    <name type="scientific">Dermacentor silvarum</name>
    <name type="common">Tick</name>
    <dbReference type="NCBI Taxonomy" id="543639"/>
    <lineage>
        <taxon>Eukaryota</taxon>
        <taxon>Metazoa</taxon>
        <taxon>Ecdysozoa</taxon>
        <taxon>Arthropoda</taxon>
        <taxon>Chelicerata</taxon>
        <taxon>Arachnida</taxon>
        <taxon>Acari</taxon>
        <taxon>Parasitiformes</taxon>
        <taxon>Ixodida</taxon>
        <taxon>Ixodoidea</taxon>
        <taxon>Ixodidae</taxon>
        <taxon>Rhipicephalinae</taxon>
        <taxon>Dermacentor</taxon>
    </lineage>
</organism>
<evidence type="ECO:0000313" key="2">
    <source>
        <dbReference type="Proteomes" id="UP000821865"/>
    </source>
</evidence>
<dbReference type="Proteomes" id="UP000821865">
    <property type="component" value="Chromosome 10"/>
</dbReference>
<sequence>MTGACHQTYSLLQTFLEDRHVVYRSFAGAVEASSSLGSPQGSLLSPLLWNVVIHDLLCLAMPPGVTIQAYADDMVIIVVKSRAQWAPMRLCRSCDGQKQHGSN</sequence>
<accession>A0ACB8DRH9</accession>